<evidence type="ECO:0000313" key="5">
    <source>
        <dbReference type="Proteomes" id="UP000005203"/>
    </source>
</evidence>
<evidence type="ECO:0000259" key="3">
    <source>
        <dbReference type="PROSITE" id="PS51043"/>
    </source>
</evidence>
<reference evidence="4" key="1">
    <citation type="submission" date="2021-01" db="UniProtKB">
        <authorList>
            <consortium name="EnsemblMetazoa"/>
        </authorList>
    </citation>
    <scope>IDENTIFICATION</scope>
    <source>
        <strain evidence="4">DH4</strain>
    </source>
</reference>
<accession>A0A8B6YY49</accession>
<evidence type="ECO:0000256" key="1">
    <source>
        <dbReference type="ARBA" id="ARBA00038464"/>
    </source>
</evidence>
<dbReference type="InterPro" id="IPR058055">
    <property type="entry name" value="PA-PLA1"/>
</dbReference>
<dbReference type="Proteomes" id="UP000005203">
    <property type="component" value="Linkage group LG1"/>
</dbReference>
<dbReference type="Pfam" id="PF02862">
    <property type="entry name" value="DDHD"/>
    <property type="match status" value="2"/>
</dbReference>
<dbReference type="PANTHER" id="PTHR23509:SF48">
    <property type="entry name" value="INTRACELLULAR PHOSPHOLIPASE A1"/>
    <property type="match status" value="1"/>
</dbReference>
<name>A0A7M7GUU4_APIME</name>
<dbReference type="SMART" id="SM01127">
    <property type="entry name" value="DDHD"/>
    <property type="match status" value="1"/>
</dbReference>
<dbReference type="RefSeq" id="XP_006563270.1">
    <property type="nucleotide sequence ID" value="XM_006563207.3"/>
</dbReference>
<accession>A0A7M7GUU4</accession>
<proteinExistence type="inferred from homology"/>
<dbReference type="OrthoDB" id="69269at2759"/>
<organism evidence="4">
    <name type="scientific">Apis mellifera</name>
    <name type="common">Honeybee</name>
    <dbReference type="NCBI Taxonomy" id="7460"/>
    <lineage>
        <taxon>Eukaryota</taxon>
        <taxon>Metazoa</taxon>
        <taxon>Ecdysozoa</taxon>
        <taxon>Arthropoda</taxon>
        <taxon>Hexapoda</taxon>
        <taxon>Insecta</taxon>
        <taxon>Pterygota</taxon>
        <taxon>Neoptera</taxon>
        <taxon>Endopterygota</taxon>
        <taxon>Hymenoptera</taxon>
        <taxon>Apocrita</taxon>
        <taxon>Aculeata</taxon>
        <taxon>Apoidea</taxon>
        <taxon>Anthophila</taxon>
        <taxon>Apidae</taxon>
        <taxon>Apis</taxon>
    </lineage>
</organism>
<feature type="compositionally biased region" description="Polar residues" evidence="2">
    <location>
        <begin position="405"/>
        <end position="425"/>
    </location>
</feature>
<dbReference type="EnsemblMetazoa" id="XM_006563207">
    <property type="protein sequence ID" value="XP_006563270"/>
    <property type="gene ID" value="LOC724115"/>
</dbReference>
<gene>
    <name evidence="6" type="primary">LOC724115</name>
</gene>
<evidence type="ECO:0000256" key="2">
    <source>
        <dbReference type="SAM" id="MobiDB-lite"/>
    </source>
</evidence>
<reference evidence="5" key="3">
    <citation type="submission" date="2025-05" db="UniProtKB">
        <authorList>
            <consortium name="RefSeq"/>
        </authorList>
    </citation>
    <scope>NUCLEOTIDE SEQUENCE [LARGE SCALE GENOMIC DNA]</scope>
    <source>
        <strain evidence="5">DH4</strain>
    </source>
</reference>
<evidence type="ECO:0000313" key="6">
    <source>
        <dbReference type="RefSeq" id="XP_006563270.1"/>
    </source>
</evidence>
<keyword evidence="5" id="KW-1185">Reference proteome</keyword>
<sequence>MSDGKIEVDPFSETTLEFQSCEGVIETIIQSNTKEESQNITNELTYAEPLTAEQIRWFYRDGVDKRWVEFCGYDSLRIENAWQSYQHLFNKDSDVTNNALPIEKIVVRGGMYDVELDKMKCVSIYCPGEEWEIMRGTWYYDGSWLPLETEQSKIIEEVHLNLFQKQLSDQATSTYDTPHSYKILHTENFPEFHVDWHSINDVVLYSEYRHSKLMRSVTSKLGFAKSIVEAITPFSVVSIRHLLNTSAMDILYYTSPLYGGEVRAGLQKELNRLYLMFASRHPGWKGKVSILAHSLGCVIVYDIVTGWMGPDTRPPSPETQEVLKQRLQFPIENLFCLGSPLSVFLALRTPSLSNKTDVMPQDLCKRFYNIFHWSDPVAYRMEPLLEREYSKIEPVLIPSYGGVDGQQTEQSPPTINNADQNFSPTDNDEREDNSVDISNRTPDKGWSLWGLVRAGWNVKEGVSTPIQPGQELTQRLDYVLRASLGRNYFYTLAAHTTYWSNYDVAYFVLTRLFPALET</sequence>
<protein>
    <submittedName>
        <fullName evidence="6">Phospholipase DDHD1 isoform X2</fullName>
    </submittedName>
</protein>
<evidence type="ECO:0000313" key="4">
    <source>
        <dbReference type="EnsemblMetazoa" id="XP_006563270"/>
    </source>
</evidence>
<dbReference type="AlphaFoldDB" id="A0A7M7GUU4"/>
<feature type="region of interest" description="Disordered" evidence="2">
    <location>
        <begin position="400"/>
        <end position="441"/>
    </location>
</feature>
<dbReference type="InterPro" id="IPR004177">
    <property type="entry name" value="DDHD_dom"/>
</dbReference>
<reference evidence="6" key="2">
    <citation type="submission" date="2025-04" db="UniProtKB">
        <authorList>
            <consortium name="RefSeq"/>
        </authorList>
    </citation>
    <scope>IDENTIFICATION</scope>
    <source>
        <strain evidence="6">DH4</strain>
        <tissue evidence="6">Whole body</tissue>
    </source>
</reference>
<dbReference type="PANTHER" id="PTHR23509">
    <property type="entry name" value="PA-PL1 PHOSPHOLIPASE FAMILY"/>
    <property type="match status" value="1"/>
</dbReference>
<feature type="domain" description="DDHD" evidence="3">
    <location>
        <begin position="327"/>
        <end position="514"/>
    </location>
</feature>
<comment type="similarity">
    <text evidence="1">Belongs to the PA-PLA1 family.</text>
</comment>
<dbReference type="GO" id="GO:0004620">
    <property type="term" value="F:phospholipase activity"/>
    <property type="evidence" value="ECO:0007669"/>
    <property type="project" value="TreeGrafter"/>
</dbReference>
<dbReference type="GO" id="GO:0046872">
    <property type="term" value="F:metal ion binding"/>
    <property type="evidence" value="ECO:0007669"/>
    <property type="project" value="InterPro"/>
</dbReference>
<dbReference type="GeneID" id="724115"/>
<dbReference type="PROSITE" id="PS51043">
    <property type="entry name" value="DDHD"/>
    <property type="match status" value="1"/>
</dbReference>
<dbReference type="GO" id="GO:0005737">
    <property type="term" value="C:cytoplasm"/>
    <property type="evidence" value="ECO:0007669"/>
    <property type="project" value="TreeGrafter"/>
</dbReference>